<dbReference type="OrthoDB" id="5978002at2759"/>
<dbReference type="InParanoid" id="A0A2J7QI58"/>
<proteinExistence type="predicted"/>
<feature type="region of interest" description="Disordered" evidence="1">
    <location>
        <begin position="237"/>
        <end position="292"/>
    </location>
</feature>
<dbReference type="Pfam" id="PF15189">
    <property type="entry name" value="MEIOC"/>
    <property type="match status" value="1"/>
</dbReference>
<feature type="region of interest" description="Disordered" evidence="1">
    <location>
        <begin position="830"/>
        <end position="863"/>
    </location>
</feature>
<dbReference type="PANTHER" id="PTHR33861">
    <property type="entry name" value="PROTEIN CBG18333"/>
    <property type="match status" value="1"/>
</dbReference>
<gene>
    <name evidence="2" type="ORF">B7P43_G06643</name>
</gene>
<dbReference type="EMBL" id="NEVH01013960">
    <property type="protein sequence ID" value="PNF28270.1"/>
    <property type="molecule type" value="Genomic_DNA"/>
</dbReference>
<feature type="compositionally biased region" description="Polar residues" evidence="1">
    <location>
        <begin position="257"/>
        <end position="270"/>
    </location>
</feature>
<sequence length="891" mass="96353">MAVSEVRGLGNLLEANKISIRKCEQDGQVSRGGIMDKNLVPDSLPPWSLHGSLSDFAQFQNGQDRDLQNQDSVPYSDNTMVDDLVAKILDDDACLVGSVPNDYLSEGSSQKESNMFSLYKGPSMFGSHWSEQFHNHLNGTSLTPNGEDGLGTIDGDFLQSQIGIGKDFLTSNSEYQCLNLGPIEHADCDVLHFAAMQGTGSEQPVQTLPPPTHHPQTKPLPSDLYAEQLWLCAQQQQYQSNQQGSNSPSAMVRDFSSDSNFLSGSPLSLYSPNSVPQGSGPQQPAQGPVMYGQGLPNDIQMYNYVQMLNYTAKLNLNSGSGSEALNSVTGYSAPNRPQVSPLDRINPVLPKKDSSKPCPFPTNLLQLANDYRGMTKQEVSQTNNSTVCDGSLNILDQQLNINLMKLNSSAQKNNLSCVSSNTESRSNMVPVSCSGHLSCSSSHQSPPVYSPIGFPRNLSSRSSSHSQQSFSSGLTKGESGSFGYGNGIKFRGPSGMDGSGGSNYPLNHNNNNNNDNELGGKTVLGLTGVSRLSQVSSSNGGSVFSNPNFTSGNPPPPTLETNKSFLPVDPRPSLHMPYGPPNTNSLPPLHHLIPPPPLDGSPYPTELYAELMKNRSSLGYLPPGPPSSSSSDMMPFYDVSGIFPFPPHMYSFRSFRRSGPSSELHLRLEECCDQFKNLEKERKKTEAELARHNPGKKVSSANNIPVPRLPPSPSRVDRLIVDQLRERARVITLIAKMEQLRGEAVSPQIHASMETWLDAIKKVQARRRDEIINSTNRHHNIVAGIQTPRIQEDKDILALAASIKELTAGSRKARTGMWCALGVTLLMQEQEGESKESKITGTGDASDKVDATSAPSTTATASSVVISTSTVSTTTTAADITAGQVEELQNN</sequence>
<dbReference type="STRING" id="105785.A0A2J7QI58"/>
<name>A0A2J7QI58_9NEOP</name>
<dbReference type="GO" id="GO:0007144">
    <property type="term" value="P:female meiosis I"/>
    <property type="evidence" value="ECO:0007669"/>
    <property type="project" value="TreeGrafter"/>
</dbReference>
<feature type="region of interest" description="Disordered" evidence="1">
    <location>
        <begin position="200"/>
        <end position="220"/>
    </location>
</feature>
<dbReference type="AlphaFoldDB" id="A0A2J7QI58"/>
<feature type="compositionally biased region" description="Low complexity" evidence="1">
    <location>
        <begin position="440"/>
        <end position="451"/>
    </location>
</feature>
<dbReference type="Proteomes" id="UP000235965">
    <property type="component" value="Unassembled WGS sequence"/>
</dbReference>
<dbReference type="GO" id="GO:0005634">
    <property type="term" value="C:nucleus"/>
    <property type="evidence" value="ECO:0007669"/>
    <property type="project" value="TreeGrafter"/>
</dbReference>
<feature type="region of interest" description="Disordered" evidence="1">
    <location>
        <begin position="493"/>
        <end position="522"/>
    </location>
</feature>
<evidence type="ECO:0000256" key="1">
    <source>
        <dbReference type="SAM" id="MobiDB-lite"/>
    </source>
</evidence>
<dbReference type="GO" id="GO:0005737">
    <property type="term" value="C:cytoplasm"/>
    <property type="evidence" value="ECO:0007669"/>
    <property type="project" value="TreeGrafter"/>
</dbReference>
<feature type="compositionally biased region" description="Low complexity" evidence="1">
    <location>
        <begin position="237"/>
        <end position="249"/>
    </location>
</feature>
<accession>A0A2J7QI58</accession>
<reference evidence="2 3" key="1">
    <citation type="submission" date="2017-12" db="EMBL/GenBank/DDBJ databases">
        <title>Hemimetabolous genomes reveal molecular basis of termite eusociality.</title>
        <authorList>
            <person name="Harrison M.C."/>
            <person name="Jongepier E."/>
            <person name="Robertson H.M."/>
            <person name="Arning N."/>
            <person name="Bitard-Feildel T."/>
            <person name="Chao H."/>
            <person name="Childers C.P."/>
            <person name="Dinh H."/>
            <person name="Doddapaneni H."/>
            <person name="Dugan S."/>
            <person name="Gowin J."/>
            <person name="Greiner C."/>
            <person name="Han Y."/>
            <person name="Hu H."/>
            <person name="Hughes D.S.T."/>
            <person name="Huylmans A.-K."/>
            <person name="Kemena C."/>
            <person name="Kremer L.P.M."/>
            <person name="Lee S.L."/>
            <person name="Lopez-Ezquerra A."/>
            <person name="Mallet L."/>
            <person name="Monroy-Kuhn J.M."/>
            <person name="Moser A."/>
            <person name="Murali S.C."/>
            <person name="Muzny D.M."/>
            <person name="Otani S."/>
            <person name="Piulachs M.-D."/>
            <person name="Poelchau M."/>
            <person name="Qu J."/>
            <person name="Schaub F."/>
            <person name="Wada-Katsumata A."/>
            <person name="Worley K.C."/>
            <person name="Xie Q."/>
            <person name="Ylla G."/>
            <person name="Poulsen M."/>
            <person name="Gibbs R.A."/>
            <person name="Schal C."/>
            <person name="Richards S."/>
            <person name="Belles X."/>
            <person name="Korb J."/>
            <person name="Bornberg-Bauer E."/>
        </authorList>
    </citation>
    <scope>NUCLEOTIDE SEQUENCE [LARGE SCALE GENOMIC DNA]</scope>
    <source>
        <tissue evidence="2">Whole body</tissue>
    </source>
</reference>
<feature type="compositionally biased region" description="Low complexity" evidence="1">
    <location>
        <begin position="507"/>
        <end position="522"/>
    </location>
</feature>
<dbReference type="GO" id="GO:0048255">
    <property type="term" value="P:mRNA stabilization"/>
    <property type="evidence" value="ECO:0007669"/>
    <property type="project" value="TreeGrafter"/>
</dbReference>
<keyword evidence="3" id="KW-1185">Reference proteome</keyword>
<evidence type="ECO:0000313" key="2">
    <source>
        <dbReference type="EMBL" id="PNF28270.1"/>
    </source>
</evidence>
<comment type="caution">
    <text evidence="2">The sequence shown here is derived from an EMBL/GenBank/DDBJ whole genome shotgun (WGS) entry which is preliminary data.</text>
</comment>
<feature type="region of interest" description="Disordered" evidence="1">
    <location>
        <begin position="534"/>
        <end position="561"/>
    </location>
</feature>
<feature type="compositionally biased region" description="Low complexity" evidence="1">
    <location>
        <begin position="271"/>
        <end position="288"/>
    </location>
</feature>
<evidence type="ECO:0000313" key="3">
    <source>
        <dbReference type="Proteomes" id="UP000235965"/>
    </source>
</evidence>
<feature type="compositionally biased region" description="Low complexity" evidence="1">
    <location>
        <begin position="534"/>
        <end position="548"/>
    </location>
</feature>
<dbReference type="GO" id="GO:0007141">
    <property type="term" value="P:male meiosis I"/>
    <property type="evidence" value="ECO:0007669"/>
    <property type="project" value="TreeGrafter"/>
</dbReference>
<feature type="region of interest" description="Disordered" evidence="1">
    <location>
        <begin position="440"/>
        <end position="477"/>
    </location>
</feature>
<dbReference type="InterPro" id="IPR027963">
    <property type="entry name" value="MEIOC"/>
</dbReference>
<protein>
    <recommendedName>
        <fullName evidence="4">Meiosis-specific coiled-coil domain-containing protein MEIOC</fullName>
    </recommendedName>
</protein>
<feature type="region of interest" description="Disordered" evidence="1">
    <location>
        <begin position="686"/>
        <end position="710"/>
    </location>
</feature>
<feature type="compositionally biased region" description="Low complexity" evidence="1">
    <location>
        <begin position="851"/>
        <end position="863"/>
    </location>
</feature>
<evidence type="ECO:0008006" key="4">
    <source>
        <dbReference type="Google" id="ProtNLM"/>
    </source>
</evidence>
<dbReference type="PANTHER" id="PTHR33861:SF5">
    <property type="entry name" value="GAMMA-TUBULIN COMPLEX COMPONENT"/>
    <property type="match status" value="1"/>
</dbReference>
<organism evidence="2 3">
    <name type="scientific">Cryptotermes secundus</name>
    <dbReference type="NCBI Taxonomy" id="105785"/>
    <lineage>
        <taxon>Eukaryota</taxon>
        <taxon>Metazoa</taxon>
        <taxon>Ecdysozoa</taxon>
        <taxon>Arthropoda</taxon>
        <taxon>Hexapoda</taxon>
        <taxon>Insecta</taxon>
        <taxon>Pterygota</taxon>
        <taxon>Neoptera</taxon>
        <taxon>Polyneoptera</taxon>
        <taxon>Dictyoptera</taxon>
        <taxon>Blattodea</taxon>
        <taxon>Blattoidea</taxon>
        <taxon>Termitoidae</taxon>
        <taxon>Kalotermitidae</taxon>
        <taxon>Cryptotermitinae</taxon>
        <taxon>Cryptotermes</taxon>
    </lineage>
</organism>
<feature type="compositionally biased region" description="Low complexity" evidence="1">
    <location>
        <begin position="459"/>
        <end position="472"/>
    </location>
</feature>